<feature type="transmembrane region" description="Helical" evidence="1">
    <location>
        <begin position="106"/>
        <end position="125"/>
    </location>
</feature>
<feature type="transmembrane region" description="Helical" evidence="1">
    <location>
        <begin position="29"/>
        <end position="49"/>
    </location>
</feature>
<dbReference type="AlphaFoldDB" id="A0A837IMI9"/>
<feature type="transmembrane region" description="Helical" evidence="1">
    <location>
        <begin position="55"/>
        <end position="73"/>
    </location>
</feature>
<dbReference type="Proteomes" id="UP000034462">
    <property type="component" value="Unassembled WGS sequence"/>
</dbReference>
<evidence type="ECO:0000313" key="2">
    <source>
        <dbReference type="EMBL" id="KKU93075.1"/>
    </source>
</evidence>
<sequence>MNSLFIAFAAIVSLFASLLVLKGLIRKDFCVICASVSVTWLGLLVLYWLGAFKESLLIALLMGQSVVGGYYLLEKRVPERFLAFRLPFLLSATFGAYLLVAGASEFLYPFLFLLALWLAFGALFLSRANKKAGEIFGRLLACCKKW</sequence>
<comment type="caution">
    <text evidence="2">The sequence shown here is derived from an EMBL/GenBank/DDBJ whole genome shotgun (WGS) entry which is preliminary data.</text>
</comment>
<keyword evidence="1" id="KW-1133">Transmembrane helix</keyword>
<gene>
    <name evidence="2" type="ORF">UY25_C0004G0115</name>
</gene>
<reference evidence="2 3" key="1">
    <citation type="journal article" date="2015" name="Nature">
        <title>rRNA introns, odd ribosomes, and small enigmatic genomes across a large radiation of phyla.</title>
        <authorList>
            <person name="Brown C.T."/>
            <person name="Hug L.A."/>
            <person name="Thomas B.C."/>
            <person name="Sharon I."/>
            <person name="Castelle C.J."/>
            <person name="Singh A."/>
            <person name="Wilkins M.J."/>
            <person name="Williams K.H."/>
            <person name="Banfield J.F."/>
        </authorList>
    </citation>
    <scope>NUCLEOTIDE SEQUENCE [LARGE SCALE GENOMIC DNA]</scope>
</reference>
<name>A0A837IMI9_9BACT</name>
<proteinExistence type="predicted"/>
<keyword evidence="1" id="KW-0472">Membrane</keyword>
<feature type="transmembrane region" description="Helical" evidence="1">
    <location>
        <begin position="6"/>
        <end position="24"/>
    </location>
</feature>
<organism evidence="2 3">
    <name type="scientific">Candidatus Yanofskybacteria bacterium GW2011_GWC1_48_11</name>
    <dbReference type="NCBI Taxonomy" id="1619027"/>
    <lineage>
        <taxon>Bacteria</taxon>
        <taxon>Candidatus Yanofskyibacteriota</taxon>
    </lineage>
</organism>
<dbReference type="EMBL" id="LCPH01000004">
    <property type="protein sequence ID" value="KKU93075.1"/>
    <property type="molecule type" value="Genomic_DNA"/>
</dbReference>
<evidence type="ECO:0000256" key="1">
    <source>
        <dbReference type="SAM" id="Phobius"/>
    </source>
</evidence>
<evidence type="ECO:0000313" key="3">
    <source>
        <dbReference type="Proteomes" id="UP000034462"/>
    </source>
</evidence>
<feature type="transmembrane region" description="Helical" evidence="1">
    <location>
        <begin position="82"/>
        <end position="100"/>
    </location>
</feature>
<protein>
    <submittedName>
        <fullName evidence="2">Uncharacterized protein</fullName>
    </submittedName>
</protein>
<accession>A0A837IMI9</accession>
<keyword evidence="1" id="KW-0812">Transmembrane</keyword>